<protein>
    <recommendedName>
        <fullName evidence="4">Phage terminase small subunit</fullName>
    </recommendedName>
</protein>
<dbReference type="Proteomes" id="UP000786693">
    <property type="component" value="Unassembled WGS sequence"/>
</dbReference>
<name>A0ABQ4NRQ4_9RHOB</name>
<keyword evidence="3" id="KW-1185">Reference proteome</keyword>
<evidence type="ECO:0000313" key="2">
    <source>
        <dbReference type="EMBL" id="GIT97067.1"/>
    </source>
</evidence>
<evidence type="ECO:0008006" key="4">
    <source>
        <dbReference type="Google" id="ProtNLM"/>
    </source>
</evidence>
<comment type="caution">
    <text evidence="2">The sequence shown here is derived from an EMBL/GenBank/DDBJ whole genome shotgun (WGS) entry which is preliminary data.</text>
</comment>
<evidence type="ECO:0000256" key="1">
    <source>
        <dbReference type="SAM" id="MobiDB-lite"/>
    </source>
</evidence>
<reference evidence="2 3" key="1">
    <citation type="submission" date="2021-05" db="EMBL/GenBank/DDBJ databases">
        <title>Bacteria Genome sequencing.</title>
        <authorList>
            <person name="Takabe Y."/>
            <person name="Nakajima Y."/>
            <person name="Suzuki S."/>
            <person name="Shiozaki T."/>
        </authorList>
    </citation>
    <scope>NUCLEOTIDE SEQUENCE [LARGE SCALE GENOMIC DNA]</scope>
    <source>
        <strain evidence="2 3">AI_62</strain>
    </source>
</reference>
<proteinExistence type="predicted"/>
<dbReference type="InterPro" id="IPR005335">
    <property type="entry name" value="Terminase_ssu"/>
</dbReference>
<sequence length="204" mass="22579">MQRNGGIMLSDFEERFCHEYLTDLNATKAYARAKGRADRPRKGDRSAASRLRTLKCVDDRIVELIAARNAKVDIDNVRVVQHLAAIAFSSMADFVETDENGNRRITLDRAPQEALIAVTQFKTEVDATYSGDGDNRKVVSKVTKSRIKLNGDKFRALIKLGEHIGLFTKGGDELAAFTQSVMEGMTHPLPSNQPVSERQAIKGG</sequence>
<dbReference type="Pfam" id="PF03592">
    <property type="entry name" value="Terminase_2"/>
    <property type="match status" value="1"/>
</dbReference>
<dbReference type="EMBL" id="BPFH01000011">
    <property type="protein sequence ID" value="GIT97067.1"/>
    <property type="molecule type" value="Genomic_DNA"/>
</dbReference>
<accession>A0ABQ4NRQ4</accession>
<gene>
    <name evidence="2" type="ORF">JANAI62_36900</name>
</gene>
<dbReference type="Gene3D" id="1.10.10.1400">
    <property type="entry name" value="Terminase, small subunit, N-terminal DNA-binding domain, HTH motif"/>
    <property type="match status" value="1"/>
</dbReference>
<evidence type="ECO:0000313" key="3">
    <source>
        <dbReference type="Proteomes" id="UP000786693"/>
    </source>
</evidence>
<feature type="region of interest" description="Disordered" evidence="1">
    <location>
        <begin position="185"/>
        <end position="204"/>
    </location>
</feature>
<dbReference type="InterPro" id="IPR038713">
    <property type="entry name" value="Terminase_Gp1_N_sf"/>
</dbReference>
<organism evidence="2 3">
    <name type="scientific">Jannaschia pagri</name>
    <dbReference type="NCBI Taxonomy" id="2829797"/>
    <lineage>
        <taxon>Bacteria</taxon>
        <taxon>Pseudomonadati</taxon>
        <taxon>Pseudomonadota</taxon>
        <taxon>Alphaproteobacteria</taxon>
        <taxon>Rhodobacterales</taxon>
        <taxon>Roseobacteraceae</taxon>
        <taxon>Jannaschia</taxon>
    </lineage>
</organism>